<reference evidence="1" key="1">
    <citation type="journal article" date="2020" name="mSystems">
        <title>Genome- and Community-Level Interaction Insights into Carbon Utilization and Element Cycling Functions of Hydrothermarchaeota in Hydrothermal Sediment.</title>
        <authorList>
            <person name="Zhou Z."/>
            <person name="Liu Y."/>
            <person name="Xu W."/>
            <person name="Pan J."/>
            <person name="Luo Z.H."/>
            <person name="Li M."/>
        </authorList>
    </citation>
    <scope>NUCLEOTIDE SEQUENCE [LARGE SCALE GENOMIC DNA]</scope>
    <source>
        <strain evidence="1">SpSt-402</strain>
    </source>
</reference>
<dbReference type="EMBL" id="DSRD01000299">
    <property type="protein sequence ID" value="HGW93554.1"/>
    <property type="molecule type" value="Genomic_DNA"/>
</dbReference>
<sequence>MSPIMLRQIWSLVETTQTNVLLNLDDESLVQWLLRQLKTQRSLDSCEAALFSHYIQSRLPLIRDLARSRRALV</sequence>
<comment type="caution">
    <text evidence="1">The sequence shown here is derived from an EMBL/GenBank/DDBJ whole genome shotgun (WGS) entry which is preliminary data.</text>
</comment>
<accession>A0A832H0S1</accession>
<organism evidence="1">
    <name type="scientific">Oscillatoriales cyanobacterium SpSt-402</name>
    <dbReference type="NCBI Taxonomy" id="2282168"/>
    <lineage>
        <taxon>Bacteria</taxon>
        <taxon>Bacillati</taxon>
        <taxon>Cyanobacteriota</taxon>
        <taxon>Cyanophyceae</taxon>
        <taxon>Oscillatoriophycideae</taxon>
        <taxon>Oscillatoriales</taxon>
    </lineage>
</organism>
<proteinExistence type="predicted"/>
<name>A0A832H0S1_9CYAN</name>
<evidence type="ECO:0000313" key="1">
    <source>
        <dbReference type="EMBL" id="HGW93554.1"/>
    </source>
</evidence>
<protein>
    <submittedName>
        <fullName evidence="1">Uncharacterized protein</fullName>
    </submittedName>
</protein>
<gene>
    <name evidence="1" type="ORF">ENR47_04615</name>
</gene>
<dbReference type="AlphaFoldDB" id="A0A832H0S1"/>